<evidence type="ECO:0000313" key="10">
    <source>
        <dbReference type="EMBL" id="EXJ85458.1"/>
    </source>
</evidence>
<evidence type="ECO:0000313" key="11">
    <source>
        <dbReference type="Proteomes" id="UP000019484"/>
    </source>
</evidence>
<feature type="compositionally biased region" description="Low complexity" evidence="9">
    <location>
        <begin position="390"/>
        <end position="402"/>
    </location>
</feature>
<keyword evidence="11" id="KW-1185">Reference proteome</keyword>
<evidence type="ECO:0000256" key="5">
    <source>
        <dbReference type="ARBA" id="ARBA00022491"/>
    </source>
</evidence>
<feature type="region of interest" description="Disordered" evidence="9">
    <location>
        <begin position="366"/>
        <end position="433"/>
    </location>
</feature>
<sequence length="462" mass="49856">MDPATSPARRVLGEKDPNALLPTQSPRKGTVGLENAASPFVQRPTSKRPLSPVSARAGQKRKIDETNDDEIQGSQDSRLPHPMSQMTEILSDSLSEPENYRMTAEPYKSTPNTVVFSSFRPSQEETSQVEPQFEIHEEPSQQTLDTMHAITLPQNTSQLVPALRPSLNQEGSQISLSMSSLIDFENNHSSQDEDNMQMIEEEEVVKDQRPKTREDIRKEMLLEKAETLRTRLQLAIFKIQTNQVSRPFARLQIPKARSSSPDMPAISSSSPSSSSTLRGGEPGLAMTPETRVAMARARATMDPKPKPRTLSSLPMPTIAPTAFSARWNHGFSETETGQPHFSNQLQHATIPSSPPVLAAAQPRAGQTVGEAGNGNGNGNRTALRGEPKTPVRLSSPVSVPVSAGRHDLDLGDRANTSQARNPYRPGGPTSSVVKGEAANSLLALVRGGSGAARSGGVGMCGL</sequence>
<dbReference type="InterPro" id="IPR013734">
    <property type="entry name" value="TF_Nrm1/Whi5"/>
</dbReference>
<dbReference type="GO" id="GO:0005634">
    <property type="term" value="C:nucleus"/>
    <property type="evidence" value="ECO:0007669"/>
    <property type="project" value="UniProtKB-SubCell"/>
</dbReference>
<accession>W9XZ17</accession>
<dbReference type="eggNOG" id="ENOG502SZ4K">
    <property type="taxonomic scope" value="Eukaryota"/>
</dbReference>
<evidence type="ECO:0000256" key="6">
    <source>
        <dbReference type="ARBA" id="ARBA00023015"/>
    </source>
</evidence>
<dbReference type="Proteomes" id="UP000019484">
    <property type="component" value="Unassembled WGS sequence"/>
</dbReference>
<evidence type="ECO:0000256" key="7">
    <source>
        <dbReference type="ARBA" id="ARBA00023163"/>
    </source>
</evidence>
<dbReference type="AlphaFoldDB" id="W9XZ17"/>
<proteinExistence type="inferred from homology"/>
<dbReference type="Pfam" id="PF08528">
    <property type="entry name" value="Whi5"/>
    <property type="match status" value="1"/>
</dbReference>
<dbReference type="EMBL" id="AMWN01000005">
    <property type="protein sequence ID" value="EXJ85458.1"/>
    <property type="molecule type" value="Genomic_DNA"/>
</dbReference>
<organism evidence="10 11">
    <name type="scientific">Capronia coronata CBS 617.96</name>
    <dbReference type="NCBI Taxonomy" id="1182541"/>
    <lineage>
        <taxon>Eukaryota</taxon>
        <taxon>Fungi</taxon>
        <taxon>Dikarya</taxon>
        <taxon>Ascomycota</taxon>
        <taxon>Pezizomycotina</taxon>
        <taxon>Eurotiomycetes</taxon>
        <taxon>Chaetothyriomycetidae</taxon>
        <taxon>Chaetothyriales</taxon>
        <taxon>Herpotrichiellaceae</taxon>
        <taxon>Capronia</taxon>
    </lineage>
</organism>
<evidence type="ECO:0000256" key="2">
    <source>
        <dbReference type="ARBA" id="ARBA00004496"/>
    </source>
</evidence>
<keyword evidence="5" id="KW-0678">Repressor</keyword>
<feature type="region of interest" description="Disordered" evidence="9">
    <location>
        <begin position="255"/>
        <end position="286"/>
    </location>
</feature>
<dbReference type="RefSeq" id="XP_007724896.1">
    <property type="nucleotide sequence ID" value="XM_007726706.1"/>
</dbReference>
<keyword evidence="6" id="KW-0805">Transcription regulation</keyword>
<reference evidence="10 11" key="1">
    <citation type="submission" date="2013-03" db="EMBL/GenBank/DDBJ databases">
        <title>The Genome Sequence of Capronia coronata CBS 617.96.</title>
        <authorList>
            <consortium name="The Broad Institute Genomics Platform"/>
            <person name="Cuomo C."/>
            <person name="de Hoog S."/>
            <person name="Gorbushina A."/>
            <person name="Walker B."/>
            <person name="Young S.K."/>
            <person name="Zeng Q."/>
            <person name="Gargeya S."/>
            <person name="Fitzgerald M."/>
            <person name="Haas B."/>
            <person name="Abouelleil A."/>
            <person name="Allen A.W."/>
            <person name="Alvarado L."/>
            <person name="Arachchi H.M."/>
            <person name="Berlin A.M."/>
            <person name="Chapman S.B."/>
            <person name="Gainer-Dewar J."/>
            <person name="Goldberg J."/>
            <person name="Griggs A."/>
            <person name="Gujja S."/>
            <person name="Hansen M."/>
            <person name="Howarth C."/>
            <person name="Imamovic A."/>
            <person name="Ireland A."/>
            <person name="Larimer J."/>
            <person name="McCowan C."/>
            <person name="Murphy C."/>
            <person name="Pearson M."/>
            <person name="Poon T.W."/>
            <person name="Priest M."/>
            <person name="Roberts A."/>
            <person name="Saif S."/>
            <person name="Shea T."/>
            <person name="Sisk P."/>
            <person name="Sykes S."/>
            <person name="Wortman J."/>
            <person name="Nusbaum C."/>
            <person name="Birren B."/>
        </authorList>
    </citation>
    <scope>NUCLEOTIDE SEQUENCE [LARGE SCALE GENOMIC DNA]</scope>
    <source>
        <strain evidence="10 11">CBS 617.96</strain>
    </source>
</reference>
<dbReference type="GO" id="GO:0005737">
    <property type="term" value="C:cytoplasm"/>
    <property type="evidence" value="ECO:0007669"/>
    <property type="project" value="UniProtKB-SubCell"/>
</dbReference>
<comment type="caution">
    <text evidence="10">The sequence shown here is derived from an EMBL/GenBank/DDBJ whole genome shotgun (WGS) entry which is preliminary data.</text>
</comment>
<dbReference type="GeneID" id="19160695"/>
<keyword evidence="4" id="KW-0963">Cytoplasm</keyword>
<protein>
    <submittedName>
        <fullName evidence="10">Uncharacterized protein</fullName>
    </submittedName>
</protein>
<dbReference type="OrthoDB" id="5345625at2759"/>
<comment type="subcellular location">
    <subcellularLocation>
        <location evidence="2">Cytoplasm</location>
    </subcellularLocation>
    <subcellularLocation>
        <location evidence="1">Nucleus</location>
    </subcellularLocation>
</comment>
<name>W9XZ17_9EURO</name>
<gene>
    <name evidence="10" type="ORF">A1O1_05822</name>
</gene>
<feature type="region of interest" description="Disordered" evidence="9">
    <location>
        <begin position="1"/>
        <end position="83"/>
    </location>
</feature>
<evidence type="ECO:0000256" key="1">
    <source>
        <dbReference type="ARBA" id="ARBA00004123"/>
    </source>
</evidence>
<dbReference type="HOGENOM" id="CLU_026245_0_0_1"/>
<comment type="similarity">
    <text evidence="3">Belongs to the WHI5/NRM1 family.</text>
</comment>
<feature type="compositionally biased region" description="Low complexity" evidence="9">
    <location>
        <begin position="258"/>
        <end position="275"/>
    </location>
</feature>
<keyword evidence="7" id="KW-0804">Transcription</keyword>
<keyword evidence="8" id="KW-0539">Nucleus</keyword>
<evidence type="ECO:0000256" key="9">
    <source>
        <dbReference type="SAM" id="MobiDB-lite"/>
    </source>
</evidence>
<dbReference type="STRING" id="1182541.W9XZ17"/>
<evidence type="ECO:0000256" key="3">
    <source>
        <dbReference type="ARBA" id="ARBA00006922"/>
    </source>
</evidence>
<evidence type="ECO:0000256" key="4">
    <source>
        <dbReference type="ARBA" id="ARBA00022490"/>
    </source>
</evidence>
<evidence type="ECO:0000256" key="8">
    <source>
        <dbReference type="ARBA" id="ARBA00023242"/>
    </source>
</evidence>